<gene>
    <name evidence="2" type="ORF">CUJ83_01020</name>
</gene>
<evidence type="ECO:0000256" key="1">
    <source>
        <dbReference type="SAM" id="MobiDB-lite"/>
    </source>
</evidence>
<protein>
    <submittedName>
        <fullName evidence="2">Uncharacterized protein</fullName>
    </submittedName>
</protein>
<comment type="caution">
    <text evidence="2">The sequence shown here is derived from an EMBL/GenBank/DDBJ whole genome shotgun (WGS) entry which is preliminary data.</text>
</comment>
<sequence length="132" mass="14997">MSNLPVSLPALKPEPTPEPTVIPEPTEYPVLTPTPEPTQGYDDRTGDPIIGTWRDKGGLASTMMVFRADGSFIWDAQTHVYDGTWEKIETNRYLVTYYDNTTGDYIESLVTYNEVRKQIYLDDTPVMFEKIA</sequence>
<reference evidence="2 3" key="1">
    <citation type="submission" date="2017-11" db="EMBL/GenBank/DDBJ databases">
        <title>Isolation and Characterization of Family Methanocellaceae Species from Potential Methane Hydrate Area Offshore Southwestern Taiwan.</title>
        <authorList>
            <person name="Zhang W.-L."/>
            <person name="Chen W.-C."/>
            <person name="Lai M.-C."/>
            <person name="Chen S.-C."/>
        </authorList>
    </citation>
    <scope>NUCLEOTIDE SEQUENCE [LARGE SCALE GENOMIC DNA]</scope>
    <source>
        <strain evidence="2 3">CWC-04</strain>
    </source>
</reference>
<name>A0AAP2W4Q3_9EURY</name>
<feature type="compositionally biased region" description="Pro residues" evidence="1">
    <location>
        <begin position="12"/>
        <end position="22"/>
    </location>
</feature>
<organism evidence="2 3">
    <name type="scientific">Methanooceanicella nereidis</name>
    <dbReference type="NCBI Taxonomy" id="2052831"/>
    <lineage>
        <taxon>Archaea</taxon>
        <taxon>Methanobacteriati</taxon>
        <taxon>Methanobacteriota</taxon>
        <taxon>Stenosarchaea group</taxon>
        <taxon>Methanomicrobia</taxon>
        <taxon>Methanocellales</taxon>
        <taxon>Methanocellaceae</taxon>
        <taxon>Methanooceanicella</taxon>
    </lineage>
</organism>
<proteinExistence type="predicted"/>
<feature type="region of interest" description="Disordered" evidence="1">
    <location>
        <begin position="1"/>
        <end position="48"/>
    </location>
</feature>
<keyword evidence="3" id="KW-1185">Reference proteome</keyword>
<dbReference type="RefSeq" id="WP_230739578.1">
    <property type="nucleotide sequence ID" value="NZ_PGCK01000001.1"/>
</dbReference>
<evidence type="ECO:0000313" key="3">
    <source>
        <dbReference type="Proteomes" id="UP001320159"/>
    </source>
</evidence>
<dbReference type="Proteomes" id="UP001320159">
    <property type="component" value="Unassembled WGS sequence"/>
</dbReference>
<dbReference type="AlphaFoldDB" id="A0AAP2W4Q3"/>
<accession>A0AAP2W4Q3</accession>
<evidence type="ECO:0000313" key="2">
    <source>
        <dbReference type="EMBL" id="MCD1293578.1"/>
    </source>
</evidence>
<dbReference type="EMBL" id="PGCK01000001">
    <property type="protein sequence ID" value="MCD1293578.1"/>
    <property type="molecule type" value="Genomic_DNA"/>
</dbReference>